<proteinExistence type="predicted"/>
<protein>
    <submittedName>
        <fullName evidence="1">Acetyltransferase-like isoleucine patch superfamily enzyme</fullName>
    </submittedName>
</protein>
<dbReference type="SUPFAM" id="SSF51161">
    <property type="entry name" value="Trimeric LpxA-like enzymes"/>
    <property type="match status" value="1"/>
</dbReference>
<evidence type="ECO:0000313" key="2">
    <source>
        <dbReference type="Proteomes" id="UP000704762"/>
    </source>
</evidence>
<gene>
    <name evidence="1" type="ORF">JOE57_000265</name>
</gene>
<dbReference type="EMBL" id="JAFBCF010000001">
    <property type="protein sequence ID" value="MBM7797344.1"/>
    <property type="molecule type" value="Genomic_DNA"/>
</dbReference>
<dbReference type="InterPro" id="IPR011004">
    <property type="entry name" value="Trimer_LpxA-like_sf"/>
</dbReference>
<dbReference type="RefSeq" id="WP_338041094.1">
    <property type="nucleotide sequence ID" value="NZ_BAAAQP010000003.1"/>
</dbReference>
<dbReference type="InterPro" id="IPR001451">
    <property type="entry name" value="Hexapep"/>
</dbReference>
<accession>A0ABS2RHD3</accession>
<dbReference type="CDD" id="cd04647">
    <property type="entry name" value="LbH_MAT_like"/>
    <property type="match status" value="1"/>
</dbReference>
<dbReference type="Proteomes" id="UP000704762">
    <property type="component" value="Unassembled WGS sequence"/>
</dbReference>
<dbReference type="InterPro" id="IPR051159">
    <property type="entry name" value="Hexapeptide_acetyltransf"/>
</dbReference>
<evidence type="ECO:0000313" key="1">
    <source>
        <dbReference type="EMBL" id="MBM7797344.1"/>
    </source>
</evidence>
<organism evidence="1 2">
    <name type="scientific">Microlunatus panaciterrae</name>
    <dbReference type="NCBI Taxonomy" id="400768"/>
    <lineage>
        <taxon>Bacteria</taxon>
        <taxon>Bacillati</taxon>
        <taxon>Actinomycetota</taxon>
        <taxon>Actinomycetes</taxon>
        <taxon>Propionibacteriales</taxon>
        <taxon>Propionibacteriaceae</taxon>
        <taxon>Microlunatus</taxon>
    </lineage>
</organism>
<reference evidence="1 2" key="1">
    <citation type="submission" date="2021-01" db="EMBL/GenBank/DDBJ databases">
        <title>Sequencing the genomes of 1000 actinobacteria strains.</title>
        <authorList>
            <person name="Klenk H.-P."/>
        </authorList>
    </citation>
    <scope>NUCLEOTIDE SEQUENCE [LARGE SCALE GENOMIC DNA]</scope>
    <source>
        <strain evidence="1 2">DSM 18662</strain>
    </source>
</reference>
<dbReference type="PANTHER" id="PTHR23416">
    <property type="entry name" value="SIALIC ACID SYNTHASE-RELATED"/>
    <property type="match status" value="1"/>
</dbReference>
<comment type="caution">
    <text evidence="1">The sequence shown here is derived from an EMBL/GenBank/DDBJ whole genome shotgun (WGS) entry which is preliminary data.</text>
</comment>
<name>A0ABS2RHD3_9ACTN</name>
<dbReference type="Gene3D" id="2.160.10.10">
    <property type="entry name" value="Hexapeptide repeat proteins"/>
    <property type="match status" value="1"/>
</dbReference>
<sequence length="216" mass="23712">MVRHRFYTPAHLRAALRFTIARLRHPEVEFEGFVFLGRQVELTVRAGYGRLVIGAWTHLADRVKLRAHEGTVRIGSKCVLGYDLTLNAYLDVEVGDATIIGDHVYICDFDHRTEDVHRPIKDQGLVKSPVRIGADCWLGSRVTVLRGTDLGDGSVVAAHGVVRGSIPARSICAGVPAVVVANRDGRYADQAALRAYVKGLGDHAAEQVRRLQRGEG</sequence>
<keyword evidence="2" id="KW-1185">Reference proteome</keyword>
<dbReference type="Pfam" id="PF14602">
    <property type="entry name" value="Hexapep_2"/>
    <property type="match status" value="1"/>
</dbReference>
<dbReference type="PANTHER" id="PTHR23416:SF78">
    <property type="entry name" value="LIPOPOLYSACCHARIDE BIOSYNTHESIS O-ACETYL TRANSFERASE WBBJ-RELATED"/>
    <property type="match status" value="1"/>
</dbReference>